<protein>
    <submittedName>
        <fullName evidence="2">Prokaryotic cytochrome C oxidase subunit IV</fullName>
    </submittedName>
</protein>
<name>A0A2N0AFM0_9LEPT</name>
<dbReference type="RefSeq" id="WP_100744096.1">
    <property type="nucleotide sequence ID" value="NZ_NPDX01000007.1"/>
</dbReference>
<sequence length="76" mass="8713">MKLIILTYFILLGIVYYSFFGMGSTIPGTWNLILFSAIKFLLVCFIFMNLKVAHLFWKVAFPILIGIYSVSILLLT</sequence>
<dbReference type="OrthoDB" id="331879at2"/>
<dbReference type="Proteomes" id="UP000232145">
    <property type="component" value="Unassembled WGS sequence"/>
</dbReference>
<proteinExistence type="predicted"/>
<organism evidence="2 3">
    <name type="scientific">Leptospira harrisiae</name>
    <dbReference type="NCBI Taxonomy" id="2023189"/>
    <lineage>
        <taxon>Bacteria</taxon>
        <taxon>Pseudomonadati</taxon>
        <taxon>Spirochaetota</taxon>
        <taxon>Spirochaetia</taxon>
        <taxon>Leptospirales</taxon>
        <taxon>Leptospiraceae</taxon>
        <taxon>Leptospira</taxon>
    </lineage>
</organism>
<comment type="caution">
    <text evidence="2">The sequence shown here is derived from an EMBL/GenBank/DDBJ whole genome shotgun (WGS) entry which is preliminary data.</text>
</comment>
<evidence type="ECO:0000313" key="2">
    <source>
        <dbReference type="EMBL" id="PJZ83095.1"/>
    </source>
</evidence>
<accession>A0A2N0AFM0</accession>
<feature type="transmembrane region" description="Helical" evidence="1">
    <location>
        <begin position="29"/>
        <end position="48"/>
    </location>
</feature>
<keyword evidence="1" id="KW-0472">Membrane</keyword>
<keyword evidence="1" id="KW-1133">Transmembrane helix</keyword>
<evidence type="ECO:0000313" key="3">
    <source>
        <dbReference type="Proteomes" id="UP000232145"/>
    </source>
</evidence>
<dbReference type="EMBL" id="NPDX01000007">
    <property type="protein sequence ID" value="PJZ83095.1"/>
    <property type="molecule type" value="Genomic_DNA"/>
</dbReference>
<evidence type="ECO:0000256" key="1">
    <source>
        <dbReference type="SAM" id="Phobius"/>
    </source>
</evidence>
<keyword evidence="1" id="KW-0812">Transmembrane</keyword>
<feature type="transmembrane region" description="Helical" evidence="1">
    <location>
        <begin position="55"/>
        <end position="75"/>
    </location>
</feature>
<dbReference type="AlphaFoldDB" id="A0A2N0AFM0"/>
<feature type="transmembrane region" description="Helical" evidence="1">
    <location>
        <begin position="5"/>
        <end position="23"/>
    </location>
</feature>
<reference evidence="2 3" key="1">
    <citation type="submission" date="2017-07" db="EMBL/GenBank/DDBJ databases">
        <title>Leptospira spp. isolated from tropical soils.</title>
        <authorList>
            <person name="Thibeaux R."/>
            <person name="Iraola G."/>
            <person name="Ferres I."/>
            <person name="Bierque E."/>
            <person name="Girault D."/>
            <person name="Soupe-Gilbert M.-E."/>
            <person name="Picardeau M."/>
            <person name="Goarant C."/>
        </authorList>
    </citation>
    <scope>NUCLEOTIDE SEQUENCE [LARGE SCALE GENOMIC DNA]</scope>
    <source>
        <strain evidence="2 3">FH2-B-A1</strain>
    </source>
</reference>
<gene>
    <name evidence="2" type="ORF">CH364_17550</name>
</gene>
<keyword evidence="3" id="KW-1185">Reference proteome</keyword>